<proteinExistence type="predicted"/>
<name>A0A4Y2D9T2_ARAVE</name>
<dbReference type="Proteomes" id="UP000499080">
    <property type="component" value="Unassembled WGS sequence"/>
</dbReference>
<evidence type="ECO:0000313" key="3">
    <source>
        <dbReference type="Proteomes" id="UP000499080"/>
    </source>
</evidence>
<sequence length="90" mass="10631">MRTSQYYSTPLRNRMYPDFLFPHDQVNSLTSASLVPQCCHLQRIQIENSENGSPARGKSESFQDSRPRFPIAKFQHRHTVPFYFFRSNPH</sequence>
<dbReference type="EMBL" id="BGPR01000319">
    <property type="protein sequence ID" value="GBM12768.1"/>
    <property type="molecule type" value="Genomic_DNA"/>
</dbReference>
<reference evidence="2 3" key="1">
    <citation type="journal article" date="2019" name="Sci. Rep.">
        <title>Orb-weaving spider Araneus ventricosus genome elucidates the spidroin gene catalogue.</title>
        <authorList>
            <person name="Kono N."/>
            <person name="Nakamura H."/>
            <person name="Ohtoshi R."/>
            <person name="Moran D.A.P."/>
            <person name="Shinohara A."/>
            <person name="Yoshida Y."/>
            <person name="Fujiwara M."/>
            <person name="Mori M."/>
            <person name="Tomita M."/>
            <person name="Arakawa K."/>
        </authorList>
    </citation>
    <scope>NUCLEOTIDE SEQUENCE [LARGE SCALE GENOMIC DNA]</scope>
</reference>
<feature type="region of interest" description="Disordered" evidence="1">
    <location>
        <begin position="46"/>
        <end position="67"/>
    </location>
</feature>
<evidence type="ECO:0000313" key="2">
    <source>
        <dbReference type="EMBL" id="GBM12768.1"/>
    </source>
</evidence>
<dbReference type="AlphaFoldDB" id="A0A4Y2D9T2"/>
<feature type="compositionally biased region" description="Basic and acidic residues" evidence="1">
    <location>
        <begin position="57"/>
        <end position="67"/>
    </location>
</feature>
<organism evidence="2 3">
    <name type="scientific">Araneus ventricosus</name>
    <name type="common">Orbweaver spider</name>
    <name type="synonym">Epeira ventricosa</name>
    <dbReference type="NCBI Taxonomy" id="182803"/>
    <lineage>
        <taxon>Eukaryota</taxon>
        <taxon>Metazoa</taxon>
        <taxon>Ecdysozoa</taxon>
        <taxon>Arthropoda</taxon>
        <taxon>Chelicerata</taxon>
        <taxon>Arachnida</taxon>
        <taxon>Araneae</taxon>
        <taxon>Araneomorphae</taxon>
        <taxon>Entelegynae</taxon>
        <taxon>Araneoidea</taxon>
        <taxon>Araneidae</taxon>
        <taxon>Araneus</taxon>
    </lineage>
</organism>
<keyword evidence="3" id="KW-1185">Reference proteome</keyword>
<comment type="caution">
    <text evidence="2">The sequence shown here is derived from an EMBL/GenBank/DDBJ whole genome shotgun (WGS) entry which is preliminary data.</text>
</comment>
<gene>
    <name evidence="2" type="ORF">AVEN_247555_1</name>
</gene>
<evidence type="ECO:0000256" key="1">
    <source>
        <dbReference type="SAM" id="MobiDB-lite"/>
    </source>
</evidence>
<accession>A0A4Y2D9T2</accession>
<protein>
    <submittedName>
        <fullName evidence="2">Uncharacterized protein</fullName>
    </submittedName>
</protein>